<dbReference type="Gene3D" id="2.40.70.10">
    <property type="entry name" value="Acid Proteases"/>
    <property type="match status" value="1"/>
</dbReference>
<dbReference type="Proteomes" id="UP000789901">
    <property type="component" value="Unassembled WGS sequence"/>
</dbReference>
<keyword evidence="1" id="KW-0378">Hydrolase</keyword>
<keyword evidence="1" id="KW-0064">Aspartyl protease</keyword>
<dbReference type="CDD" id="cd00303">
    <property type="entry name" value="retropepsin_like"/>
    <property type="match status" value="1"/>
</dbReference>
<name>A0ABN7VZ50_GIGMA</name>
<dbReference type="Pfam" id="PF08284">
    <property type="entry name" value="RVP_2"/>
    <property type="match status" value="1"/>
</dbReference>
<dbReference type="EMBL" id="CAJVQB010025681">
    <property type="protein sequence ID" value="CAG8806927.1"/>
    <property type="molecule type" value="Genomic_DNA"/>
</dbReference>
<accession>A0ABN7VZ50</accession>
<evidence type="ECO:0000313" key="3">
    <source>
        <dbReference type="Proteomes" id="UP000789901"/>
    </source>
</evidence>
<comment type="caution">
    <text evidence="2">The sequence shown here is derived from an EMBL/GenBank/DDBJ whole genome shotgun (WGS) entry which is preliminary data.</text>
</comment>
<dbReference type="SUPFAM" id="SSF50630">
    <property type="entry name" value="Acid proteases"/>
    <property type="match status" value="1"/>
</dbReference>
<evidence type="ECO:0000256" key="1">
    <source>
        <dbReference type="ARBA" id="ARBA00022750"/>
    </source>
</evidence>
<dbReference type="InterPro" id="IPR001969">
    <property type="entry name" value="Aspartic_peptidase_AS"/>
</dbReference>
<evidence type="ECO:0000313" key="2">
    <source>
        <dbReference type="EMBL" id="CAG8806927.1"/>
    </source>
</evidence>
<dbReference type="InterPro" id="IPR021109">
    <property type="entry name" value="Peptidase_aspartic_dom_sf"/>
</dbReference>
<reference evidence="2 3" key="1">
    <citation type="submission" date="2021-06" db="EMBL/GenBank/DDBJ databases">
        <authorList>
            <person name="Kallberg Y."/>
            <person name="Tangrot J."/>
            <person name="Rosling A."/>
        </authorList>
    </citation>
    <scope>NUCLEOTIDE SEQUENCE [LARGE SCALE GENOMIC DNA]</scope>
    <source>
        <strain evidence="2 3">120-4 pot B 10/14</strain>
    </source>
</reference>
<protein>
    <submittedName>
        <fullName evidence="2">45985_t:CDS:1</fullName>
    </submittedName>
</protein>
<organism evidence="2 3">
    <name type="scientific">Gigaspora margarita</name>
    <dbReference type="NCBI Taxonomy" id="4874"/>
    <lineage>
        <taxon>Eukaryota</taxon>
        <taxon>Fungi</taxon>
        <taxon>Fungi incertae sedis</taxon>
        <taxon>Mucoromycota</taxon>
        <taxon>Glomeromycotina</taxon>
        <taxon>Glomeromycetes</taxon>
        <taxon>Diversisporales</taxon>
        <taxon>Gigasporaceae</taxon>
        <taxon>Gigaspora</taxon>
    </lineage>
</organism>
<sequence>MTTLSCEINKVPIIVILDSGANCNIIAEEIVNELDLKINDISDVEIYTPIGKLDTVGVIHKISISILSQGPKWKQVKVTDIFVVSIPEYVLMLGNSWFKDNAMKVDFPNKTLTLLDGTKTLVEGKISVKVLIDTLLKFNTISKSLELQSRPINDSSNHGLEGPRDRLSEYGVNYIINNIKTSEAWLQFAKYYSPKYVRKRLLKLGYEINSRDYWENFVFCIKNNLTIHKQIGNDPKYRDFKVQLALYKKNCALLII</sequence>
<keyword evidence="3" id="KW-1185">Reference proteome</keyword>
<dbReference type="PROSITE" id="PS00141">
    <property type="entry name" value="ASP_PROTEASE"/>
    <property type="match status" value="1"/>
</dbReference>
<gene>
    <name evidence="2" type="ORF">GMARGA_LOCUS24400</name>
</gene>
<proteinExistence type="predicted"/>
<keyword evidence="1" id="KW-0645">Protease</keyword>